<dbReference type="RefSeq" id="WP_276732340.1">
    <property type="nucleotide sequence ID" value="NZ_JAFKMR010000032.1"/>
</dbReference>
<dbReference type="AlphaFoldDB" id="A0A8I1MXQ2"/>
<accession>A0A8I1MXQ2</accession>
<organism evidence="1 2">
    <name type="scientific">Thiomonas arsenitoxydans (strain DSM 22701 / CIP 110005 / 3As)</name>
    <dbReference type="NCBI Taxonomy" id="426114"/>
    <lineage>
        <taxon>Bacteria</taxon>
        <taxon>Pseudomonadati</taxon>
        <taxon>Pseudomonadota</taxon>
        <taxon>Betaproteobacteria</taxon>
        <taxon>Burkholderiales</taxon>
        <taxon>Thiomonas</taxon>
    </lineage>
</organism>
<name>A0A8I1MXQ2_THIA3</name>
<comment type="caution">
    <text evidence="1">The sequence shown here is derived from an EMBL/GenBank/DDBJ whole genome shotgun (WGS) entry which is preliminary data.</text>
</comment>
<reference evidence="1" key="1">
    <citation type="submission" date="2021-02" db="EMBL/GenBank/DDBJ databases">
        <title>Thiocyanate and organic carbon inputs drive convergent selection for specific autotrophic Afipia and Thiobacillus strains within complex microbiomes.</title>
        <authorList>
            <person name="Huddy R.J."/>
            <person name="Sachdeva R."/>
            <person name="Kadzinga F."/>
            <person name="Kantor R.S."/>
            <person name="Harrison S.T.L."/>
            <person name="Banfield J.F."/>
        </authorList>
    </citation>
    <scope>NUCLEOTIDE SEQUENCE</scope>
    <source>
        <strain evidence="1">SCN18_13_7_16_R3_B_64_19</strain>
    </source>
</reference>
<gene>
    <name evidence="1" type="ORF">J0I24_14630</name>
</gene>
<protein>
    <submittedName>
        <fullName evidence="1">Uncharacterized protein</fullName>
    </submittedName>
</protein>
<dbReference type="Proteomes" id="UP000664800">
    <property type="component" value="Unassembled WGS sequence"/>
</dbReference>
<evidence type="ECO:0000313" key="1">
    <source>
        <dbReference type="EMBL" id="MBN8745518.1"/>
    </source>
</evidence>
<proteinExistence type="predicted"/>
<dbReference type="EMBL" id="JAFKMR010000032">
    <property type="protein sequence ID" value="MBN8745518.1"/>
    <property type="molecule type" value="Genomic_DNA"/>
</dbReference>
<evidence type="ECO:0000313" key="2">
    <source>
        <dbReference type="Proteomes" id="UP000664800"/>
    </source>
</evidence>
<sequence>MRRDDAQDLQPEALSPHARDLYRALRRDCLERLRSLVTGADLDALALIAGRRLEPDHPLLKDWRRMCAAARELNQNCKVRL</sequence>